<reference evidence="3" key="1">
    <citation type="submission" date="2015-02" db="EMBL/GenBank/DDBJ databases">
        <title>Genome sequencing for Strongylocentrotus purpuratus.</title>
        <authorList>
            <person name="Murali S."/>
            <person name="Liu Y."/>
            <person name="Vee V."/>
            <person name="English A."/>
            <person name="Wang M."/>
            <person name="Skinner E."/>
            <person name="Han Y."/>
            <person name="Muzny D.M."/>
            <person name="Worley K.C."/>
            <person name="Gibbs R.A."/>
        </authorList>
    </citation>
    <scope>NUCLEOTIDE SEQUENCE</scope>
</reference>
<evidence type="ECO:0000256" key="1">
    <source>
        <dbReference type="SAM" id="MobiDB-lite"/>
    </source>
</evidence>
<name>A0A7M7G098_STRPU</name>
<feature type="compositionally biased region" description="Pro residues" evidence="1">
    <location>
        <begin position="125"/>
        <end position="135"/>
    </location>
</feature>
<evidence type="ECO:0000313" key="3">
    <source>
        <dbReference type="Proteomes" id="UP000007110"/>
    </source>
</evidence>
<dbReference type="KEGG" id="spu:762356"/>
<evidence type="ECO:0000313" key="2">
    <source>
        <dbReference type="EnsemblMetazoa" id="XP_001197896"/>
    </source>
</evidence>
<reference evidence="2" key="2">
    <citation type="submission" date="2021-01" db="UniProtKB">
        <authorList>
            <consortium name="EnsemblMetazoa"/>
        </authorList>
    </citation>
    <scope>IDENTIFICATION</scope>
</reference>
<protein>
    <submittedName>
        <fullName evidence="2">Uncharacterized protein</fullName>
    </submittedName>
</protein>
<dbReference type="EnsemblMetazoa" id="XM_001197896">
    <property type="protein sequence ID" value="XP_001197896"/>
    <property type="gene ID" value="LOC762356"/>
</dbReference>
<proteinExistence type="predicted"/>
<dbReference type="OrthoDB" id="10425668at2759"/>
<feature type="region of interest" description="Disordered" evidence="1">
    <location>
        <begin position="20"/>
        <end position="99"/>
    </location>
</feature>
<feature type="region of interest" description="Disordered" evidence="1">
    <location>
        <begin position="115"/>
        <end position="146"/>
    </location>
</feature>
<keyword evidence="3" id="KW-1185">Reference proteome</keyword>
<dbReference type="RefSeq" id="XP_001197896.3">
    <property type="nucleotide sequence ID" value="XM_001197896.4"/>
</dbReference>
<dbReference type="Proteomes" id="UP000007110">
    <property type="component" value="Unassembled WGS sequence"/>
</dbReference>
<sequence>MDMYCANVRCVISQHLSTEEREMTLTKASQKRSRSKDEDSDILPRTKRREYNFDSSCQGFHEDQADGAGEPHHSQAASSSTSPLATSPQAGSTASHRLPHSHNSADIIAALHNTHLDRHGNNNPPHSPSPPPPASLPSCHHHQHQHHPLLLKDAGILPPSHQHPYLGPLPDVLHETSETYYCHVNRLLRSAHFERLKRVKDPSLADVFDASAFN</sequence>
<dbReference type="OMA" id="GEPHHSQ"/>
<feature type="compositionally biased region" description="Basic and acidic residues" evidence="1">
    <location>
        <begin position="60"/>
        <end position="73"/>
    </location>
</feature>
<dbReference type="AlphaFoldDB" id="A0A7M7G098"/>
<feature type="compositionally biased region" description="Low complexity" evidence="1">
    <location>
        <begin position="74"/>
        <end position="90"/>
    </location>
</feature>
<accession>A0A7M7G098</accession>
<organism evidence="2 3">
    <name type="scientific">Strongylocentrotus purpuratus</name>
    <name type="common">Purple sea urchin</name>
    <dbReference type="NCBI Taxonomy" id="7668"/>
    <lineage>
        <taxon>Eukaryota</taxon>
        <taxon>Metazoa</taxon>
        <taxon>Echinodermata</taxon>
        <taxon>Eleutherozoa</taxon>
        <taxon>Echinozoa</taxon>
        <taxon>Echinoidea</taxon>
        <taxon>Euechinoidea</taxon>
        <taxon>Echinacea</taxon>
        <taxon>Camarodonta</taxon>
        <taxon>Echinidea</taxon>
        <taxon>Strongylocentrotidae</taxon>
        <taxon>Strongylocentrotus</taxon>
    </lineage>
</organism>
<dbReference type="GeneID" id="762356"/>
<dbReference type="InParanoid" id="A0A7M7G098"/>